<evidence type="ECO:0000259" key="1">
    <source>
        <dbReference type="PROSITE" id="PS50013"/>
    </source>
</evidence>
<dbReference type="InterPro" id="IPR016197">
    <property type="entry name" value="Chromo-like_dom_sf"/>
</dbReference>
<dbReference type="PROSITE" id="PS50013">
    <property type="entry name" value="CHROMO_2"/>
    <property type="match status" value="1"/>
</dbReference>
<dbReference type="EMBL" id="CP144694">
    <property type="protein sequence ID" value="WVZ01771.1"/>
    <property type="molecule type" value="Genomic_DNA"/>
</dbReference>
<dbReference type="AlphaFoldDB" id="A0AAQ3RRS6"/>
<keyword evidence="3" id="KW-1185">Reference proteome</keyword>
<gene>
    <name evidence="2" type="ORF">V8G54_022577</name>
</gene>
<dbReference type="Pfam" id="PF24626">
    <property type="entry name" value="SH3_Tf2-1"/>
    <property type="match status" value="1"/>
</dbReference>
<dbReference type="SUPFAM" id="SSF54160">
    <property type="entry name" value="Chromo domain-like"/>
    <property type="match status" value="1"/>
</dbReference>
<dbReference type="InterPro" id="IPR056924">
    <property type="entry name" value="SH3_Tf2-1"/>
</dbReference>
<organism evidence="2 3">
    <name type="scientific">Vigna mungo</name>
    <name type="common">Black gram</name>
    <name type="synonym">Phaseolus mungo</name>
    <dbReference type="NCBI Taxonomy" id="3915"/>
    <lineage>
        <taxon>Eukaryota</taxon>
        <taxon>Viridiplantae</taxon>
        <taxon>Streptophyta</taxon>
        <taxon>Embryophyta</taxon>
        <taxon>Tracheophyta</taxon>
        <taxon>Spermatophyta</taxon>
        <taxon>Magnoliopsida</taxon>
        <taxon>eudicotyledons</taxon>
        <taxon>Gunneridae</taxon>
        <taxon>Pentapetalae</taxon>
        <taxon>rosids</taxon>
        <taxon>fabids</taxon>
        <taxon>Fabales</taxon>
        <taxon>Fabaceae</taxon>
        <taxon>Papilionoideae</taxon>
        <taxon>50 kb inversion clade</taxon>
        <taxon>NPAAA clade</taxon>
        <taxon>indigoferoid/millettioid clade</taxon>
        <taxon>Phaseoleae</taxon>
        <taxon>Vigna</taxon>
    </lineage>
</organism>
<evidence type="ECO:0000313" key="2">
    <source>
        <dbReference type="EMBL" id="WVZ01771.1"/>
    </source>
</evidence>
<dbReference type="Proteomes" id="UP001374535">
    <property type="component" value="Chromosome 7"/>
</dbReference>
<reference evidence="2 3" key="1">
    <citation type="journal article" date="2023" name="Life. Sci Alliance">
        <title>Evolutionary insights into 3D genome organization and epigenetic landscape of Vigna mungo.</title>
        <authorList>
            <person name="Junaid A."/>
            <person name="Singh B."/>
            <person name="Bhatia S."/>
        </authorList>
    </citation>
    <scope>NUCLEOTIDE SEQUENCE [LARGE SCALE GENOMIC DNA]</scope>
    <source>
        <strain evidence="2">Urdbean</strain>
    </source>
</reference>
<dbReference type="Gene3D" id="2.40.50.40">
    <property type="match status" value="1"/>
</dbReference>
<protein>
    <recommendedName>
        <fullName evidence="1">Chromo domain-containing protein</fullName>
    </recommendedName>
</protein>
<dbReference type="PANTHER" id="PTHR46148:SF52">
    <property type="entry name" value="OS04G0603800 PROTEIN"/>
    <property type="match status" value="1"/>
</dbReference>
<sequence>MKKWADRHRQDLQFEVDDWVYIRLRPRRQSSMTGTTYGKLKKRYVGPFKITRNIGEVAYEVDLPPTAKIHNVFHVNILRPHKGPIPSSPLPLPPDIEDNQPVLEPAAILDQKWDNSISPPKIQVLIQWQGLPLEEASWEPWLQIQQQFDLEDKVFLEPGGDVRAEGLIPLTPPRSPHTVVTRAPAIENLLKERVKRITKQPRHQKDYVVTCQATRKKGNFVSKK</sequence>
<proteinExistence type="predicted"/>
<feature type="domain" description="Chromo" evidence="1">
    <location>
        <begin position="103"/>
        <end position="140"/>
    </location>
</feature>
<dbReference type="InterPro" id="IPR000953">
    <property type="entry name" value="Chromo/chromo_shadow_dom"/>
</dbReference>
<evidence type="ECO:0000313" key="3">
    <source>
        <dbReference type="Proteomes" id="UP001374535"/>
    </source>
</evidence>
<dbReference type="PANTHER" id="PTHR46148">
    <property type="entry name" value="CHROMO DOMAIN-CONTAINING PROTEIN"/>
    <property type="match status" value="1"/>
</dbReference>
<name>A0AAQ3RRS6_VIGMU</name>
<accession>A0AAQ3RRS6</accession>